<organism evidence="9">
    <name type="scientific">marine metagenome</name>
    <dbReference type="NCBI Taxonomy" id="408172"/>
    <lineage>
        <taxon>unclassified sequences</taxon>
        <taxon>metagenomes</taxon>
        <taxon>ecological metagenomes</taxon>
    </lineage>
</organism>
<evidence type="ECO:0000259" key="7">
    <source>
        <dbReference type="Pfam" id="PF02687"/>
    </source>
</evidence>
<keyword evidence="4 6" id="KW-1133">Transmembrane helix</keyword>
<reference evidence="9" key="1">
    <citation type="submission" date="2018-05" db="EMBL/GenBank/DDBJ databases">
        <authorList>
            <person name="Lanie J.A."/>
            <person name="Ng W.-L."/>
            <person name="Kazmierczak K.M."/>
            <person name="Andrzejewski T.M."/>
            <person name="Davidsen T.M."/>
            <person name="Wayne K.J."/>
            <person name="Tettelin H."/>
            <person name="Glass J.I."/>
            <person name="Rusch D."/>
            <person name="Podicherti R."/>
            <person name="Tsui H.-C.T."/>
            <person name="Winkler M.E."/>
        </authorList>
    </citation>
    <scope>NUCLEOTIDE SEQUENCE</scope>
</reference>
<dbReference type="PANTHER" id="PTHR30572">
    <property type="entry name" value="MEMBRANE COMPONENT OF TRANSPORTER-RELATED"/>
    <property type="match status" value="1"/>
</dbReference>
<evidence type="ECO:0000313" key="9">
    <source>
        <dbReference type="EMBL" id="SVA09487.1"/>
    </source>
</evidence>
<evidence type="ECO:0000256" key="6">
    <source>
        <dbReference type="SAM" id="Phobius"/>
    </source>
</evidence>
<evidence type="ECO:0000256" key="2">
    <source>
        <dbReference type="ARBA" id="ARBA00022475"/>
    </source>
</evidence>
<keyword evidence="5 6" id="KW-0472">Membrane</keyword>
<evidence type="ECO:0000256" key="3">
    <source>
        <dbReference type="ARBA" id="ARBA00022692"/>
    </source>
</evidence>
<keyword evidence="2" id="KW-1003">Cell membrane</keyword>
<evidence type="ECO:0008006" key="10">
    <source>
        <dbReference type="Google" id="ProtNLM"/>
    </source>
</evidence>
<dbReference type="Pfam" id="PF12704">
    <property type="entry name" value="MacB_PCD"/>
    <property type="match status" value="1"/>
</dbReference>
<dbReference type="AlphaFoldDB" id="A0A381T4E6"/>
<dbReference type="InterPro" id="IPR025857">
    <property type="entry name" value="MacB_PCD"/>
</dbReference>
<dbReference type="Pfam" id="PF02687">
    <property type="entry name" value="FtsX"/>
    <property type="match status" value="1"/>
</dbReference>
<dbReference type="EMBL" id="UINC01003817">
    <property type="protein sequence ID" value="SVA09487.1"/>
    <property type="molecule type" value="Genomic_DNA"/>
</dbReference>
<dbReference type="GO" id="GO:0005886">
    <property type="term" value="C:plasma membrane"/>
    <property type="evidence" value="ECO:0007669"/>
    <property type="project" value="UniProtKB-SubCell"/>
</dbReference>
<dbReference type="InterPro" id="IPR003838">
    <property type="entry name" value="ABC3_permease_C"/>
</dbReference>
<gene>
    <name evidence="9" type="ORF">METZ01_LOCUS62341</name>
</gene>
<protein>
    <recommendedName>
        <fullName evidence="10">ABC3 transporter permease protein domain-containing protein</fullName>
    </recommendedName>
</protein>
<feature type="transmembrane region" description="Helical" evidence="6">
    <location>
        <begin position="250"/>
        <end position="275"/>
    </location>
</feature>
<evidence type="ECO:0000256" key="1">
    <source>
        <dbReference type="ARBA" id="ARBA00004651"/>
    </source>
</evidence>
<evidence type="ECO:0000256" key="5">
    <source>
        <dbReference type="ARBA" id="ARBA00023136"/>
    </source>
</evidence>
<name>A0A381T4E6_9ZZZZ</name>
<feature type="transmembrane region" description="Helical" evidence="6">
    <location>
        <begin position="302"/>
        <end position="325"/>
    </location>
</feature>
<accession>A0A381T4E6</accession>
<keyword evidence="3 6" id="KW-0812">Transmembrane</keyword>
<dbReference type="InterPro" id="IPR050250">
    <property type="entry name" value="Macrolide_Exporter_MacB"/>
</dbReference>
<feature type="domain" description="MacB-like periplasmic core" evidence="8">
    <location>
        <begin position="4"/>
        <end position="212"/>
    </location>
</feature>
<dbReference type="PANTHER" id="PTHR30572:SF15">
    <property type="entry name" value="ABC TRANSPORTER PERMEASE"/>
    <property type="match status" value="1"/>
</dbReference>
<sequence length="373" mass="38643">MRAGLSAIGIMIGIASIVGILGLSESSKSELLARLDRLGTNLLTVEPDAGFGRGDGNLPADAASMISRITPVEATSMVSFVEGVNVYKNDLIPEGKTGGISVQAVDSKLLNVLAGSLADGVWFDDAKSAFPTVVLGSVAAERLGVREVTGVQPLWLGEQWFIVIGILTTFELAPDLDRAALVGHSAAQTYLDHENLPTRVVVRVDPRRVDQVTTVLSATANPEFPEEVVVDRPSEALEAAEAAEDTLTTLFVGLGSIALIVGGVGIANVMVISVIERRGEIGLRRALGATRRHIASQFLGEALLLALMGGVGGVIVGVTATAVYANVKGWSLIVPPIAMIGGLGAALLIGGVAGLYPATRAARLSPTEALRTT</sequence>
<feature type="transmembrane region" description="Helical" evidence="6">
    <location>
        <begin position="337"/>
        <end position="356"/>
    </location>
</feature>
<evidence type="ECO:0000259" key="8">
    <source>
        <dbReference type="Pfam" id="PF12704"/>
    </source>
</evidence>
<feature type="domain" description="ABC3 transporter permease C-terminal" evidence="7">
    <location>
        <begin position="255"/>
        <end position="366"/>
    </location>
</feature>
<feature type="transmembrane region" description="Helical" evidence="6">
    <location>
        <begin position="7"/>
        <end position="24"/>
    </location>
</feature>
<dbReference type="GO" id="GO:0022857">
    <property type="term" value="F:transmembrane transporter activity"/>
    <property type="evidence" value="ECO:0007669"/>
    <property type="project" value="TreeGrafter"/>
</dbReference>
<proteinExistence type="predicted"/>
<evidence type="ECO:0000256" key="4">
    <source>
        <dbReference type="ARBA" id="ARBA00022989"/>
    </source>
</evidence>
<comment type="subcellular location">
    <subcellularLocation>
        <location evidence="1">Cell membrane</location>
        <topology evidence="1">Multi-pass membrane protein</topology>
    </subcellularLocation>
</comment>